<dbReference type="OrthoDB" id="2245989at2759"/>
<gene>
    <name evidence="1" type="ORF">PENSTE_c012G06415</name>
</gene>
<comment type="caution">
    <text evidence="1">The sequence shown here is derived from an EMBL/GenBank/DDBJ whole genome shotgun (WGS) entry which is preliminary data.</text>
</comment>
<name>A0A1V6T5A1_9EURO</name>
<dbReference type="PANTHER" id="PTHR38116">
    <property type="entry name" value="CHROMOSOME 7, WHOLE GENOME SHOTGUN SEQUENCE"/>
    <property type="match status" value="1"/>
</dbReference>
<protein>
    <recommendedName>
        <fullName evidence="3">BZIP domain-containing protein</fullName>
    </recommendedName>
</protein>
<proteinExistence type="predicted"/>
<evidence type="ECO:0000313" key="1">
    <source>
        <dbReference type="EMBL" id="OQE21184.1"/>
    </source>
</evidence>
<dbReference type="AlphaFoldDB" id="A0A1V6T5A1"/>
<evidence type="ECO:0000313" key="2">
    <source>
        <dbReference type="Proteomes" id="UP000191285"/>
    </source>
</evidence>
<dbReference type="Pfam" id="PF11905">
    <property type="entry name" value="DUF3425"/>
    <property type="match status" value="1"/>
</dbReference>
<accession>A0A1V6T5A1</accession>
<keyword evidence="2" id="KW-1185">Reference proteome</keyword>
<dbReference type="STRING" id="303698.A0A1V6T5A1"/>
<evidence type="ECO:0008006" key="3">
    <source>
        <dbReference type="Google" id="ProtNLM"/>
    </source>
</evidence>
<dbReference type="EMBL" id="MLKD01000012">
    <property type="protein sequence ID" value="OQE21184.1"/>
    <property type="molecule type" value="Genomic_DNA"/>
</dbReference>
<dbReference type="Proteomes" id="UP000191285">
    <property type="component" value="Unassembled WGS sequence"/>
</dbReference>
<dbReference type="PANTHER" id="PTHR38116:SF1">
    <property type="entry name" value="BZIP DOMAIN-CONTAINING PROTEIN"/>
    <property type="match status" value="1"/>
</dbReference>
<sequence length="290" mass="33139">MGRASTPEITVAQSPSDSDRHLALSFQANDDWRGVTDPALRKKLQNKINQRTLRARKRLERKNAVILQSKDKLSDLHRYALILPLSDRIKDSQLVPSRPTSLYEAVALMSRFNKGAYERYHAADPCIDQWFTLSKFNVLRAFLDNMALLGLTFEAMADDALSPFNITFPKVNDKGIPPASLSPTPLQYKTLHHPWLDCFPFPRMRNNLIMASESFDDCELCTDMMDPTNGDIGVMVWGDPWLPQNWEVSQLFVQKWSWVIKGCPELLVSSNYWRAHRGLGKLKMRSVTAD</sequence>
<organism evidence="1 2">
    <name type="scientific">Penicillium steckii</name>
    <dbReference type="NCBI Taxonomy" id="303698"/>
    <lineage>
        <taxon>Eukaryota</taxon>
        <taxon>Fungi</taxon>
        <taxon>Dikarya</taxon>
        <taxon>Ascomycota</taxon>
        <taxon>Pezizomycotina</taxon>
        <taxon>Eurotiomycetes</taxon>
        <taxon>Eurotiomycetidae</taxon>
        <taxon>Eurotiales</taxon>
        <taxon>Aspergillaceae</taxon>
        <taxon>Penicillium</taxon>
    </lineage>
</organism>
<dbReference type="InterPro" id="IPR021833">
    <property type="entry name" value="DUF3425"/>
</dbReference>
<reference evidence="2" key="1">
    <citation type="journal article" date="2017" name="Nat. Microbiol.">
        <title>Global analysis of biosynthetic gene clusters reveals vast potential of secondary metabolite production in Penicillium species.</title>
        <authorList>
            <person name="Nielsen J.C."/>
            <person name="Grijseels S."/>
            <person name="Prigent S."/>
            <person name="Ji B."/>
            <person name="Dainat J."/>
            <person name="Nielsen K.F."/>
            <person name="Frisvad J.C."/>
            <person name="Workman M."/>
            <person name="Nielsen J."/>
        </authorList>
    </citation>
    <scope>NUCLEOTIDE SEQUENCE [LARGE SCALE GENOMIC DNA]</scope>
    <source>
        <strain evidence="2">IBT 24891</strain>
    </source>
</reference>